<dbReference type="EMBL" id="CP020809">
    <property type="protein sequence ID" value="ART69403.1"/>
    <property type="molecule type" value="Genomic_DNA"/>
</dbReference>
<reference evidence="2 3" key="1">
    <citation type="submission" date="2017-04" db="EMBL/GenBank/DDBJ databases">
        <title>Whole Genome Sequence of 1,4-Dioxane Degrading Bacterium Mycobacterium dioxanotrophicus PH-06.</title>
        <authorList>
            <person name="He Y."/>
        </authorList>
    </citation>
    <scope>NUCLEOTIDE SEQUENCE [LARGE SCALE GENOMIC DNA]</scope>
    <source>
        <strain evidence="2 3">PH-06</strain>
    </source>
</reference>
<gene>
    <name evidence="2" type="ORF">BTO20_13135</name>
</gene>
<keyword evidence="1" id="KW-1133">Transmembrane helix</keyword>
<name>A0A1Y0C2I7_9MYCO</name>
<protein>
    <submittedName>
        <fullName evidence="2">Uncharacterized protein</fullName>
    </submittedName>
</protein>
<dbReference type="Proteomes" id="UP000195331">
    <property type="component" value="Chromosome"/>
</dbReference>
<dbReference type="OrthoDB" id="9785707at2"/>
<evidence type="ECO:0000256" key="1">
    <source>
        <dbReference type="SAM" id="Phobius"/>
    </source>
</evidence>
<sequence>MEYTAAVTVAALMRDLPATLKLTELGDELLNSGSADRLWNAHMRAALAPPSLGGDLSPGQISAPAAAAGGLSLAALLGLLLLSPG</sequence>
<dbReference type="KEGG" id="mdx:BTO20_13135"/>
<dbReference type="RefSeq" id="WP_087076497.1">
    <property type="nucleotide sequence ID" value="NZ_CP020809.1"/>
</dbReference>
<organism evidence="2 3">
    <name type="scientific">Mycobacterium dioxanotrophicus</name>
    <dbReference type="NCBI Taxonomy" id="482462"/>
    <lineage>
        <taxon>Bacteria</taxon>
        <taxon>Bacillati</taxon>
        <taxon>Actinomycetota</taxon>
        <taxon>Actinomycetes</taxon>
        <taxon>Mycobacteriales</taxon>
        <taxon>Mycobacteriaceae</taxon>
        <taxon>Mycobacterium</taxon>
    </lineage>
</organism>
<keyword evidence="1" id="KW-0812">Transmembrane</keyword>
<proteinExistence type="predicted"/>
<evidence type="ECO:0000313" key="3">
    <source>
        <dbReference type="Proteomes" id="UP000195331"/>
    </source>
</evidence>
<keyword evidence="3" id="KW-1185">Reference proteome</keyword>
<dbReference type="AlphaFoldDB" id="A0A1Y0C2I7"/>
<keyword evidence="1" id="KW-0472">Membrane</keyword>
<feature type="transmembrane region" description="Helical" evidence="1">
    <location>
        <begin position="61"/>
        <end position="82"/>
    </location>
</feature>
<accession>A0A1Y0C2I7</accession>
<evidence type="ECO:0000313" key="2">
    <source>
        <dbReference type="EMBL" id="ART69403.1"/>
    </source>
</evidence>